<name>A0ABS7DID8_9GAMM</name>
<reference evidence="3 4" key="1">
    <citation type="submission" date="2021-03" db="EMBL/GenBank/DDBJ databases">
        <title>Succinivibrio sp. nov. isolated from feces of cow.</title>
        <authorList>
            <person name="Choi J.-Y."/>
        </authorList>
    </citation>
    <scope>NUCLEOTIDE SEQUENCE [LARGE SCALE GENOMIC DNA]</scope>
    <source>
        <strain evidence="3 4">AGMB01872</strain>
    </source>
</reference>
<sequence length="479" mass="55078">MNLRSVSRLHSYEKQGKVYALVFVGIFLSFILLTAVSVYTVKKMTERGIQESNHVISQVIKDHLKESIIKPLINSNSIAKDDYLVDLLFNENSESEKSIKSYLRGIKNGYGYDFCYVVSDKTKKYYSSNGLKKIISPESNEIDKWYTRFLSKNKDLDLVVEKEEISSDKLTIFFDNRITDKTGKFLGVTGVAIHLEQLQNAIKFLENKFDVQISLVDRDGNIIESDLEKMANIIVEGVESGININSDFLADDNNQLYKNPRIILNTKLFLVVKNKKSGENDLFLKVIFVNSLLCIFITLLITFIIQFLLFKANSLSLEVMKDTLTKAYYKKAYDTDRVTLKTDKVPELCSILVDINGLKNINNTFGHERGDYLIKGLYECLESVFAKKGFIYRISGDKFSVFLSISLFELDIKLIELNRLIEIWSKVNDHELSVCIGFSSRVTYPYMTVDDLVRNAEEMLIKKKQEYYAHKECKKQPQA</sequence>
<keyword evidence="4" id="KW-1185">Reference proteome</keyword>
<evidence type="ECO:0000313" key="4">
    <source>
        <dbReference type="Proteomes" id="UP000731465"/>
    </source>
</evidence>
<comment type="caution">
    <text evidence="3">The sequence shown here is derived from an EMBL/GenBank/DDBJ whole genome shotgun (WGS) entry which is preliminary data.</text>
</comment>
<dbReference type="EMBL" id="JAGFNY010000049">
    <property type="protein sequence ID" value="MBW7571074.1"/>
    <property type="molecule type" value="Genomic_DNA"/>
</dbReference>
<dbReference type="InterPro" id="IPR029787">
    <property type="entry name" value="Nucleotide_cyclase"/>
</dbReference>
<evidence type="ECO:0000259" key="2">
    <source>
        <dbReference type="PROSITE" id="PS50887"/>
    </source>
</evidence>
<dbReference type="SUPFAM" id="SSF55073">
    <property type="entry name" value="Nucleotide cyclase"/>
    <property type="match status" value="1"/>
</dbReference>
<feature type="transmembrane region" description="Helical" evidence="1">
    <location>
        <begin position="282"/>
        <end position="310"/>
    </location>
</feature>
<keyword evidence="1" id="KW-0472">Membrane</keyword>
<feature type="transmembrane region" description="Helical" evidence="1">
    <location>
        <begin position="20"/>
        <end position="41"/>
    </location>
</feature>
<keyword evidence="1" id="KW-1133">Transmembrane helix</keyword>
<keyword evidence="1" id="KW-0812">Transmembrane</keyword>
<dbReference type="RefSeq" id="WP_219938297.1">
    <property type="nucleotide sequence ID" value="NZ_JAGFNY010000049.1"/>
</dbReference>
<dbReference type="InterPro" id="IPR043128">
    <property type="entry name" value="Rev_trsase/Diguanyl_cyclase"/>
</dbReference>
<dbReference type="InterPro" id="IPR000160">
    <property type="entry name" value="GGDEF_dom"/>
</dbReference>
<dbReference type="Proteomes" id="UP000731465">
    <property type="component" value="Unassembled WGS sequence"/>
</dbReference>
<protein>
    <submittedName>
        <fullName evidence="3">Diguanylate cyclase</fullName>
    </submittedName>
</protein>
<gene>
    <name evidence="3" type="ORF">J5V48_09230</name>
</gene>
<proteinExistence type="predicted"/>
<organism evidence="3 4">
    <name type="scientific">Succinivibrio faecicola</name>
    <dbReference type="NCBI Taxonomy" id="2820300"/>
    <lineage>
        <taxon>Bacteria</taxon>
        <taxon>Pseudomonadati</taxon>
        <taxon>Pseudomonadota</taxon>
        <taxon>Gammaproteobacteria</taxon>
        <taxon>Aeromonadales</taxon>
        <taxon>Succinivibrionaceae</taxon>
        <taxon>Succinivibrio</taxon>
    </lineage>
</organism>
<dbReference type="Pfam" id="PF00990">
    <property type="entry name" value="GGDEF"/>
    <property type="match status" value="1"/>
</dbReference>
<dbReference type="PROSITE" id="PS50887">
    <property type="entry name" value="GGDEF"/>
    <property type="match status" value="1"/>
</dbReference>
<dbReference type="NCBIfam" id="TIGR00254">
    <property type="entry name" value="GGDEF"/>
    <property type="match status" value="1"/>
</dbReference>
<dbReference type="SMART" id="SM00267">
    <property type="entry name" value="GGDEF"/>
    <property type="match status" value="1"/>
</dbReference>
<feature type="domain" description="GGDEF" evidence="2">
    <location>
        <begin position="346"/>
        <end position="477"/>
    </location>
</feature>
<evidence type="ECO:0000313" key="3">
    <source>
        <dbReference type="EMBL" id="MBW7571074.1"/>
    </source>
</evidence>
<evidence type="ECO:0000256" key="1">
    <source>
        <dbReference type="SAM" id="Phobius"/>
    </source>
</evidence>
<accession>A0ABS7DID8</accession>
<dbReference type="Gene3D" id="3.30.70.270">
    <property type="match status" value="1"/>
</dbReference>